<name>A0AAV4C4C3_9GAST</name>
<protein>
    <submittedName>
        <fullName evidence="2">Uncharacterized protein</fullName>
    </submittedName>
</protein>
<comment type="caution">
    <text evidence="2">The sequence shown here is derived from an EMBL/GenBank/DDBJ whole genome shotgun (WGS) entry which is preliminary data.</text>
</comment>
<accession>A0AAV4C4C3</accession>
<feature type="compositionally biased region" description="Acidic residues" evidence="1">
    <location>
        <begin position="24"/>
        <end position="56"/>
    </location>
</feature>
<sequence>MAGLEPASEGSLQILGRLKGYEKEEGEEEEQEEEEQQEEEQKEEEEQQEEEQEEEEKQVRKHEEQEEEEQEEKKENEEEQEDKLCREGDKMNTLKNLVPLEEKDAKNRQFGFVPRDHNKVISGFQALRHASALVAGLEPWTKKIPAAQGLPLVQFSSLLSHQAVPTVSPTAH</sequence>
<evidence type="ECO:0000313" key="3">
    <source>
        <dbReference type="Proteomes" id="UP000735302"/>
    </source>
</evidence>
<evidence type="ECO:0000313" key="2">
    <source>
        <dbReference type="EMBL" id="GFO26236.1"/>
    </source>
</evidence>
<evidence type="ECO:0000256" key="1">
    <source>
        <dbReference type="SAM" id="MobiDB-lite"/>
    </source>
</evidence>
<gene>
    <name evidence="2" type="ORF">PoB_005274100</name>
</gene>
<feature type="compositionally biased region" description="Basic and acidic residues" evidence="1">
    <location>
        <begin position="71"/>
        <end position="90"/>
    </location>
</feature>
<proteinExistence type="predicted"/>
<dbReference type="EMBL" id="BLXT01005798">
    <property type="protein sequence ID" value="GFO26236.1"/>
    <property type="molecule type" value="Genomic_DNA"/>
</dbReference>
<reference evidence="2 3" key="1">
    <citation type="journal article" date="2021" name="Elife">
        <title>Chloroplast acquisition without the gene transfer in kleptoplastic sea slugs, Plakobranchus ocellatus.</title>
        <authorList>
            <person name="Maeda T."/>
            <person name="Takahashi S."/>
            <person name="Yoshida T."/>
            <person name="Shimamura S."/>
            <person name="Takaki Y."/>
            <person name="Nagai Y."/>
            <person name="Toyoda A."/>
            <person name="Suzuki Y."/>
            <person name="Arimoto A."/>
            <person name="Ishii H."/>
            <person name="Satoh N."/>
            <person name="Nishiyama T."/>
            <person name="Hasebe M."/>
            <person name="Maruyama T."/>
            <person name="Minagawa J."/>
            <person name="Obokata J."/>
            <person name="Shigenobu S."/>
        </authorList>
    </citation>
    <scope>NUCLEOTIDE SEQUENCE [LARGE SCALE GENOMIC DNA]</scope>
</reference>
<keyword evidence="3" id="KW-1185">Reference proteome</keyword>
<dbReference type="Proteomes" id="UP000735302">
    <property type="component" value="Unassembled WGS sequence"/>
</dbReference>
<organism evidence="2 3">
    <name type="scientific">Plakobranchus ocellatus</name>
    <dbReference type="NCBI Taxonomy" id="259542"/>
    <lineage>
        <taxon>Eukaryota</taxon>
        <taxon>Metazoa</taxon>
        <taxon>Spiralia</taxon>
        <taxon>Lophotrochozoa</taxon>
        <taxon>Mollusca</taxon>
        <taxon>Gastropoda</taxon>
        <taxon>Heterobranchia</taxon>
        <taxon>Euthyneura</taxon>
        <taxon>Panpulmonata</taxon>
        <taxon>Sacoglossa</taxon>
        <taxon>Placobranchoidea</taxon>
        <taxon>Plakobranchidae</taxon>
        <taxon>Plakobranchus</taxon>
    </lineage>
</organism>
<feature type="region of interest" description="Disordered" evidence="1">
    <location>
        <begin position="1"/>
        <end position="90"/>
    </location>
</feature>
<dbReference type="AlphaFoldDB" id="A0AAV4C4C3"/>